<dbReference type="EMBL" id="BK015530">
    <property type="protein sequence ID" value="DAE11298.1"/>
    <property type="molecule type" value="Genomic_DNA"/>
</dbReference>
<organism evidence="1">
    <name type="scientific">Myoviridae sp. ctq9w2</name>
    <dbReference type="NCBI Taxonomy" id="2825177"/>
    <lineage>
        <taxon>Viruses</taxon>
        <taxon>Duplodnaviria</taxon>
        <taxon>Heunggongvirae</taxon>
        <taxon>Uroviricota</taxon>
        <taxon>Caudoviricetes</taxon>
    </lineage>
</organism>
<proteinExistence type="predicted"/>
<sequence>MGRFEQYHNSIWLGNISGFQRYISSYNDV</sequence>
<name>A0A8S5PWP7_9CAUD</name>
<accession>A0A8S5PWP7</accession>
<evidence type="ECO:0000313" key="1">
    <source>
        <dbReference type="EMBL" id="DAE11298.1"/>
    </source>
</evidence>
<reference evidence="1" key="1">
    <citation type="journal article" date="2021" name="Proc. Natl. Acad. Sci. U.S.A.">
        <title>A Catalog of Tens of Thousands of Viruses from Human Metagenomes Reveals Hidden Associations with Chronic Diseases.</title>
        <authorList>
            <person name="Tisza M.J."/>
            <person name="Buck C.B."/>
        </authorList>
    </citation>
    <scope>NUCLEOTIDE SEQUENCE</scope>
    <source>
        <strain evidence="1">Ctq9w2</strain>
    </source>
</reference>
<protein>
    <submittedName>
        <fullName evidence="1">Uncharacterized protein</fullName>
    </submittedName>
</protein>